<evidence type="ECO:0000313" key="2">
    <source>
        <dbReference type="Proteomes" id="UP000053467"/>
    </source>
</evidence>
<evidence type="ECO:0000313" key="1">
    <source>
        <dbReference type="EMBL" id="KUK88102.1"/>
    </source>
</evidence>
<name>A0A117M764_UNCT6</name>
<dbReference type="EMBL" id="LGGX01000001">
    <property type="protein sequence ID" value="KUK88102.1"/>
    <property type="molecule type" value="Genomic_DNA"/>
</dbReference>
<gene>
    <name evidence="1" type="ORF">XE03_0108</name>
</gene>
<sequence length="241" mass="28041">MGWQNIREDFKNFRRIIINVKGVFMKKKLYLLFIFIFLLVDKIFPSNQLADPVYTGNIHFQYNLAYAGYFSEDDKNLADSLKESKGYWGFSFNYGLAKYLDLVVGYQSNSAGFGLKYSPDFKMPLKLALQSDLYTNVSNVLVYPIFSGIIGYHISPNISFTTGISTYLHFTERIKNELFLTLDIERGDLFKHKVPDFFVNIFIPKSFQIDVTYPFSDQAKKLYIGFSIRHEFELNSKEESI</sequence>
<dbReference type="Proteomes" id="UP000053467">
    <property type="component" value="Unassembled WGS sequence"/>
</dbReference>
<dbReference type="AlphaFoldDB" id="A0A117M764"/>
<protein>
    <submittedName>
        <fullName evidence="1">Uncharacterized protein</fullName>
    </submittedName>
</protein>
<reference evidence="2" key="1">
    <citation type="journal article" date="2015" name="MBio">
        <title>Genome-Resolved Metagenomic Analysis Reveals Roles for Candidate Phyla and Other Microbial Community Members in Biogeochemical Transformations in Oil Reservoirs.</title>
        <authorList>
            <person name="Hu P."/>
            <person name="Tom L."/>
            <person name="Singh A."/>
            <person name="Thomas B.C."/>
            <person name="Baker B.J."/>
            <person name="Piceno Y.M."/>
            <person name="Andersen G.L."/>
            <person name="Banfield J.F."/>
        </authorList>
    </citation>
    <scope>NUCLEOTIDE SEQUENCE [LARGE SCALE GENOMIC DNA]</scope>
</reference>
<organism evidence="1 2">
    <name type="scientific">candidate division TA06 bacterium 34_109</name>
    <dbReference type="NCBI Taxonomy" id="1635277"/>
    <lineage>
        <taxon>Bacteria</taxon>
        <taxon>Bacteria division TA06</taxon>
    </lineage>
</organism>
<comment type="caution">
    <text evidence="1">The sequence shown here is derived from an EMBL/GenBank/DDBJ whole genome shotgun (WGS) entry which is preliminary data.</text>
</comment>
<proteinExistence type="predicted"/>
<accession>A0A117M764</accession>